<dbReference type="SUPFAM" id="SSF46955">
    <property type="entry name" value="Putative DNA-binding domain"/>
    <property type="match status" value="1"/>
</dbReference>
<dbReference type="PROSITE" id="PS50937">
    <property type="entry name" value="HTH_MERR_2"/>
    <property type="match status" value="1"/>
</dbReference>
<keyword evidence="4" id="KW-0804">Transcription</keyword>
<keyword evidence="8" id="KW-1185">Reference proteome</keyword>
<evidence type="ECO:0000259" key="6">
    <source>
        <dbReference type="PROSITE" id="PS50937"/>
    </source>
</evidence>
<dbReference type="GO" id="GO:0003700">
    <property type="term" value="F:DNA-binding transcription factor activity"/>
    <property type="evidence" value="ECO:0007669"/>
    <property type="project" value="InterPro"/>
</dbReference>
<dbReference type="STRING" id="237069.SAMN05216498_2133"/>
<dbReference type="CDD" id="cd01107">
    <property type="entry name" value="HTH_BmrR"/>
    <property type="match status" value="1"/>
</dbReference>
<dbReference type="OrthoDB" id="9773308at2"/>
<reference evidence="7 8" key="1">
    <citation type="submission" date="2016-10" db="EMBL/GenBank/DDBJ databases">
        <authorList>
            <person name="de Groot N.N."/>
        </authorList>
    </citation>
    <scope>NUCLEOTIDE SEQUENCE [LARGE SCALE GENOMIC DNA]</scope>
    <source>
        <strain evidence="7 8">CGMCC 1.3442</strain>
    </source>
</reference>
<dbReference type="Proteomes" id="UP000199334">
    <property type="component" value="Unassembled WGS sequence"/>
</dbReference>
<dbReference type="AlphaFoldDB" id="A0A1H0AY94"/>
<sequence>MDKRFTIGEISKLHNIPVKTLRYYDEIGLFKPVEVDEHTNYRYYSIDQFEHLNTINYLRELGISLKDIKNHFDQCNRAHFLDMLQKQEKHVMRQIQNLKRAQHRLSARVQELQESREIQFGKPMIKNIKERRIAQLKETITSHEELELALKKLEKLANLNASVYIGGVGVTRSIDSLDTRGYDSIFLMIEDEEIDCEYSTILPAGDYASIMINRERIFQDDYDALLSFIDQNKLTVSGDAIERVLIDAYISANKQEHLSEIQVPIAR</sequence>
<dbReference type="SMART" id="SM00422">
    <property type="entry name" value="HTH_MERR"/>
    <property type="match status" value="1"/>
</dbReference>
<protein>
    <submittedName>
        <fullName evidence="7">DNA-binding transcriptional regulator, MerR family</fullName>
    </submittedName>
</protein>
<dbReference type="Pfam" id="PF13411">
    <property type="entry name" value="MerR_1"/>
    <property type="match status" value="1"/>
</dbReference>
<evidence type="ECO:0000256" key="1">
    <source>
        <dbReference type="ARBA" id="ARBA00022491"/>
    </source>
</evidence>
<evidence type="ECO:0000313" key="8">
    <source>
        <dbReference type="Proteomes" id="UP000199334"/>
    </source>
</evidence>
<dbReference type="PANTHER" id="PTHR30204">
    <property type="entry name" value="REDOX-CYCLING DRUG-SENSING TRANSCRIPTIONAL ACTIVATOR SOXR"/>
    <property type="match status" value="1"/>
</dbReference>
<keyword evidence="5" id="KW-0175">Coiled coil</keyword>
<accession>A0A1H0AY94</accession>
<dbReference type="GO" id="GO:0003677">
    <property type="term" value="F:DNA binding"/>
    <property type="evidence" value="ECO:0007669"/>
    <property type="project" value="UniProtKB-KW"/>
</dbReference>
<proteinExistence type="predicted"/>
<evidence type="ECO:0000256" key="4">
    <source>
        <dbReference type="ARBA" id="ARBA00023163"/>
    </source>
</evidence>
<keyword evidence="1" id="KW-0678">Repressor</keyword>
<dbReference type="InterPro" id="IPR047057">
    <property type="entry name" value="MerR_fam"/>
</dbReference>
<dbReference type="InterPro" id="IPR011256">
    <property type="entry name" value="Reg_factor_effector_dom_sf"/>
</dbReference>
<gene>
    <name evidence="7" type="ORF">SAMN05216498_2133</name>
</gene>
<name>A0A1H0AY94_9BACI</name>
<evidence type="ECO:0000256" key="5">
    <source>
        <dbReference type="SAM" id="Coils"/>
    </source>
</evidence>
<keyword evidence="3 7" id="KW-0238">DNA-binding</keyword>
<dbReference type="Gene3D" id="3.20.80.10">
    <property type="entry name" value="Regulatory factor, effector binding domain"/>
    <property type="match status" value="1"/>
</dbReference>
<feature type="domain" description="HTH merR-type" evidence="6">
    <location>
        <begin position="4"/>
        <end position="74"/>
    </location>
</feature>
<evidence type="ECO:0000256" key="2">
    <source>
        <dbReference type="ARBA" id="ARBA00023015"/>
    </source>
</evidence>
<keyword evidence="2" id="KW-0805">Transcription regulation</keyword>
<dbReference type="PANTHER" id="PTHR30204:SF69">
    <property type="entry name" value="MERR-FAMILY TRANSCRIPTIONAL REGULATOR"/>
    <property type="match status" value="1"/>
</dbReference>
<dbReference type="Gene3D" id="1.10.1660.10">
    <property type="match status" value="1"/>
</dbReference>
<evidence type="ECO:0000313" key="7">
    <source>
        <dbReference type="EMBL" id="SDN38395.1"/>
    </source>
</evidence>
<dbReference type="InterPro" id="IPR029442">
    <property type="entry name" value="GyrI-like"/>
</dbReference>
<dbReference type="Pfam" id="PF06445">
    <property type="entry name" value="GyrI-like"/>
    <property type="match status" value="1"/>
</dbReference>
<dbReference type="InterPro" id="IPR009061">
    <property type="entry name" value="DNA-bd_dom_put_sf"/>
</dbReference>
<dbReference type="SUPFAM" id="SSF55136">
    <property type="entry name" value="Probable bacterial effector-binding domain"/>
    <property type="match status" value="1"/>
</dbReference>
<dbReference type="RefSeq" id="WP_093856578.1">
    <property type="nucleotide sequence ID" value="NZ_BJVZ01000013.1"/>
</dbReference>
<organism evidence="7 8">
    <name type="scientific">Tenuibacillus multivorans</name>
    <dbReference type="NCBI Taxonomy" id="237069"/>
    <lineage>
        <taxon>Bacteria</taxon>
        <taxon>Bacillati</taxon>
        <taxon>Bacillota</taxon>
        <taxon>Bacilli</taxon>
        <taxon>Bacillales</taxon>
        <taxon>Bacillaceae</taxon>
        <taxon>Tenuibacillus</taxon>
    </lineage>
</organism>
<dbReference type="EMBL" id="FNIG01000004">
    <property type="protein sequence ID" value="SDN38395.1"/>
    <property type="molecule type" value="Genomic_DNA"/>
</dbReference>
<feature type="coiled-coil region" evidence="5">
    <location>
        <begin position="81"/>
        <end position="156"/>
    </location>
</feature>
<dbReference type="InterPro" id="IPR000551">
    <property type="entry name" value="MerR-type_HTH_dom"/>
</dbReference>
<evidence type="ECO:0000256" key="3">
    <source>
        <dbReference type="ARBA" id="ARBA00023125"/>
    </source>
</evidence>